<keyword evidence="4 9" id="KW-0418">Kinase</keyword>
<evidence type="ECO:0000313" key="9">
    <source>
        <dbReference type="EMBL" id="WZN61712.1"/>
    </source>
</evidence>
<evidence type="ECO:0000256" key="5">
    <source>
        <dbReference type="ARBA" id="ARBA00022840"/>
    </source>
</evidence>
<dbReference type="PANTHER" id="PTHR48012:SF26">
    <property type="entry name" value="SERINE_THREONINE-PROTEIN KINASE DDB_G0283821-RELATED"/>
    <property type="match status" value="1"/>
</dbReference>
<evidence type="ECO:0000259" key="8">
    <source>
        <dbReference type="PROSITE" id="PS50011"/>
    </source>
</evidence>
<dbReference type="Proteomes" id="UP001472866">
    <property type="component" value="Chromosome 04"/>
</dbReference>
<feature type="region of interest" description="Disordered" evidence="7">
    <location>
        <begin position="1"/>
        <end position="47"/>
    </location>
</feature>
<keyword evidence="3 6" id="KW-0547">Nucleotide-binding</keyword>
<evidence type="ECO:0000313" key="10">
    <source>
        <dbReference type="Proteomes" id="UP001472866"/>
    </source>
</evidence>
<organism evidence="9 10">
    <name type="scientific">Chloropicon roscoffensis</name>
    <dbReference type="NCBI Taxonomy" id="1461544"/>
    <lineage>
        <taxon>Eukaryota</taxon>
        <taxon>Viridiplantae</taxon>
        <taxon>Chlorophyta</taxon>
        <taxon>Chloropicophyceae</taxon>
        <taxon>Chloropicales</taxon>
        <taxon>Chloropicaceae</taxon>
        <taxon>Chloropicon</taxon>
    </lineage>
</organism>
<dbReference type="InterPro" id="IPR050629">
    <property type="entry name" value="STE20/SPS1-PAK"/>
</dbReference>
<keyword evidence="9" id="KW-0723">Serine/threonine-protein kinase</keyword>
<dbReference type="InterPro" id="IPR011989">
    <property type="entry name" value="ARM-like"/>
</dbReference>
<gene>
    <name evidence="9" type="ORF">HKI87_04g32470</name>
</gene>
<dbReference type="AlphaFoldDB" id="A0AAX4P6Z0"/>
<dbReference type="SUPFAM" id="SSF56112">
    <property type="entry name" value="Protein kinase-like (PK-like)"/>
    <property type="match status" value="1"/>
</dbReference>
<dbReference type="GO" id="GO:0005737">
    <property type="term" value="C:cytoplasm"/>
    <property type="evidence" value="ECO:0007669"/>
    <property type="project" value="TreeGrafter"/>
</dbReference>
<feature type="binding site" evidence="6">
    <location>
        <position position="83"/>
    </location>
    <ligand>
        <name>ATP</name>
        <dbReference type="ChEBI" id="CHEBI:30616"/>
    </ligand>
</feature>
<dbReference type="Pfam" id="PF00069">
    <property type="entry name" value="Pkinase"/>
    <property type="match status" value="1"/>
</dbReference>
<dbReference type="InterPro" id="IPR016024">
    <property type="entry name" value="ARM-type_fold"/>
</dbReference>
<dbReference type="PROSITE" id="PS00107">
    <property type="entry name" value="PROTEIN_KINASE_ATP"/>
    <property type="match status" value="1"/>
</dbReference>
<evidence type="ECO:0000256" key="3">
    <source>
        <dbReference type="ARBA" id="ARBA00022741"/>
    </source>
</evidence>
<dbReference type="InterPro" id="IPR000719">
    <property type="entry name" value="Prot_kinase_dom"/>
</dbReference>
<keyword evidence="2" id="KW-0808">Transferase</keyword>
<dbReference type="EC" id="2.7.11.1" evidence="1"/>
<dbReference type="GO" id="GO:0004674">
    <property type="term" value="F:protein serine/threonine kinase activity"/>
    <property type="evidence" value="ECO:0007669"/>
    <property type="project" value="UniProtKB-KW"/>
</dbReference>
<feature type="compositionally biased region" description="Low complexity" evidence="7">
    <location>
        <begin position="23"/>
        <end position="34"/>
    </location>
</feature>
<keyword evidence="10" id="KW-1185">Reference proteome</keyword>
<feature type="compositionally biased region" description="Polar residues" evidence="7">
    <location>
        <begin position="707"/>
        <end position="721"/>
    </location>
</feature>
<evidence type="ECO:0000256" key="1">
    <source>
        <dbReference type="ARBA" id="ARBA00012513"/>
    </source>
</evidence>
<evidence type="ECO:0000256" key="6">
    <source>
        <dbReference type="PROSITE-ProRule" id="PRU10141"/>
    </source>
</evidence>
<proteinExistence type="predicted"/>
<keyword evidence="5 6" id="KW-0067">ATP-binding</keyword>
<evidence type="ECO:0000256" key="4">
    <source>
        <dbReference type="ARBA" id="ARBA00022777"/>
    </source>
</evidence>
<dbReference type="EMBL" id="CP151504">
    <property type="protein sequence ID" value="WZN61712.1"/>
    <property type="molecule type" value="Genomic_DNA"/>
</dbReference>
<evidence type="ECO:0000256" key="7">
    <source>
        <dbReference type="SAM" id="MobiDB-lite"/>
    </source>
</evidence>
<name>A0AAX4P6Z0_9CHLO</name>
<dbReference type="InterPro" id="IPR011009">
    <property type="entry name" value="Kinase-like_dom_sf"/>
</dbReference>
<sequence length="1092" mass="120362">MAKEVGGVGARGTPVGRGDAESRSSQASSSGSDGSRLKRGEAKPGSSSVLGKKFLIGEELGFGAFSKVYKGVDLKNGDFVAIKQTSLEGLSEDDKDNMVQEIDLLRNLKHKNIVKYLGSYRTKSHLYIILEYAENGSLSQIIKPNKFGAFPESLAAIYMKQTLEGLAFLHEQNVIHRDVKGANILTTKEGTVKLADFGVATLSTQREVTHSRSDFASPVVGTPYWMAPEVIEMSGVTFASDIWSVGSTAVELLTGKPPYFDMMPMSALFHIVQDEYPPIPEGISPAMRDFLLKCFQKNAKKRPSARDLLKHEWFKRHNANLDLNDKNLSPFAFAAMEVDDEAEDLMYTSLSVGGMSLQGSEAGKDSTINEADLRGQTSTINSKANMSGGIRIPFLSHWLNRRMAREPGKRETRKMFKEDYLESSAHIMHSYNIVRQTSQTYDERTVSEPRKVVLDRQLVEEVKRLIYMIRPEKREGIIISACQQCIALLGEHPEYKSTFKRYRGIVALQEVLSKSTSPSVVHSILALLNVAVLDEHSQNDNVAVSGIIPEVFKFISKSQQEFNLIPIRMEAVRFARAVCTRGPGSLQSFLACNGTQYISDLLNDMCCIDHVFLAFSMVDRLALIEVCIDCLWVVANSTDVIYTDDTCRIFQNVGLVTPLVHALKCLCDISRETGKGTSPVSARSSPSPIVAKMIKLGRASLDSVSLRVSTSPAHSPSNSEVVSGEHGTASADNDVSAEPLDGTGKDLQNSQTPADVARTPQPPQSLSIAERVASSSTYPEKVAGLLLTMACSDSIVKNSLTQTNVLGIVVECSRSLGSSAQLMILAGLKQLSDEPDFAENLHSTGSLQSLIRLLAELDPAAGFQHKLIILELVWNVAQVDQSYLEKAAAHGLITCLCALGRSGEVWFPAVLPLLFCMSSSGRRCRQDLWKNEAPKLFVDLMKNTEWQQKALEALITWLASDGRIEDFLLGKSVLREITTALQDRDTLFALCPQMLLLCHRSPRLSIALATDNMLLHVLVRNMDNTDTSNLLSILRFIDLLYQYHPSPKAVLITHELLERLQVLSQESYAGDMLLVKEKAKGMMQSLRVNMVI</sequence>
<dbReference type="PROSITE" id="PS50011">
    <property type="entry name" value="PROTEIN_KINASE_DOM"/>
    <property type="match status" value="1"/>
</dbReference>
<dbReference type="InterPro" id="IPR017441">
    <property type="entry name" value="Protein_kinase_ATP_BS"/>
</dbReference>
<dbReference type="PROSITE" id="PS00108">
    <property type="entry name" value="PROTEIN_KINASE_ST"/>
    <property type="match status" value="1"/>
</dbReference>
<evidence type="ECO:0000256" key="2">
    <source>
        <dbReference type="ARBA" id="ARBA00022679"/>
    </source>
</evidence>
<dbReference type="PANTHER" id="PTHR48012">
    <property type="entry name" value="STERILE20-LIKE KINASE, ISOFORM B-RELATED"/>
    <property type="match status" value="1"/>
</dbReference>
<dbReference type="CDD" id="cd06627">
    <property type="entry name" value="STKc_Cdc7_like"/>
    <property type="match status" value="1"/>
</dbReference>
<protein>
    <recommendedName>
        <fullName evidence="1">non-specific serine/threonine protein kinase</fullName>
        <ecNumber evidence="1">2.7.11.1</ecNumber>
    </recommendedName>
</protein>
<dbReference type="SMART" id="SM00220">
    <property type="entry name" value="S_TKc"/>
    <property type="match status" value="1"/>
</dbReference>
<dbReference type="InterPro" id="IPR008271">
    <property type="entry name" value="Ser/Thr_kinase_AS"/>
</dbReference>
<feature type="domain" description="Protein kinase" evidence="8">
    <location>
        <begin position="54"/>
        <end position="314"/>
    </location>
</feature>
<dbReference type="Gene3D" id="1.10.510.10">
    <property type="entry name" value="Transferase(Phosphotransferase) domain 1"/>
    <property type="match status" value="1"/>
</dbReference>
<dbReference type="SUPFAM" id="SSF48371">
    <property type="entry name" value="ARM repeat"/>
    <property type="match status" value="2"/>
</dbReference>
<feature type="region of interest" description="Disordered" evidence="7">
    <location>
        <begin position="707"/>
        <end position="765"/>
    </location>
</feature>
<reference evidence="9 10" key="1">
    <citation type="submission" date="2024-03" db="EMBL/GenBank/DDBJ databases">
        <title>Complete genome sequence of the green alga Chloropicon roscoffensis RCC1871.</title>
        <authorList>
            <person name="Lemieux C."/>
            <person name="Pombert J.-F."/>
            <person name="Otis C."/>
            <person name="Turmel M."/>
        </authorList>
    </citation>
    <scope>NUCLEOTIDE SEQUENCE [LARGE SCALE GENOMIC DNA]</scope>
    <source>
        <strain evidence="9 10">RCC1871</strain>
    </source>
</reference>
<dbReference type="GO" id="GO:0005524">
    <property type="term" value="F:ATP binding"/>
    <property type="evidence" value="ECO:0007669"/>
    <property type="project" value="UniProtKB-UniRule"/>
</dbReference>
<accession>A0AAX4P6Z0</accession>
<dbReference type="Gene3D" id="1.25.10.10">
    <property type="entry name" value="Leucine-rich Repeat Variant"/>
    <property type="match status" value="2"/>
</dbReference>
<feature type="compositionally biased region" description="Gly residues" evidence="7">
    <location>
        <begin position="1"/>
        <end position="10"/>
    </location>
</feature>